<dbReference type="SUPFAM" id="SSF55874">
    <property type="entry name" value="ATPase domain of HSP90 chaperone/DNA topoisomerase II/histidine kinase"/>
    <property type="match status" value="1"/>
</dbReference>
<reference evidence="9 10" key="1">
    <citation type="submission" date="2024-04" db="EMBL/GenBank/DDBJ databases">
        <authorList>
            <person name="Abashina T."/>
            <person name="Shaikin A."/>
        </authorList>
    </citation>
    <scope>NUCLEOTIDE SEQUENCE [LARGE SCALE GENOMIC DNA]</scope>
    <source>
        <strain evidence="9 10">AAFK</strain>
    </source>
</reference>
<dbReference type="Gene3D" id="1.10.287.130">
    <property type="match status" value="1"/>
</dbReference>
<evidence type="ECO:0000313" key="9">
    <source>
        <dbReference type="EMBL" id="MEK8089981.1"/>
    </source>
</evidence>
<organism evidence="9 10">
    <name type="scientific">Thermithiobacillus plumbiphilus</name>
    <dbReference type="NCBI Taxonomy" id="1729899"/>
    <lineage>
        <taxon>Bacteria</taxon>
        <taxon>Pseudomonadati</taxon>
        <taxon>Pseudomonadota</taxon>
        <taxon>Acidithiobacillia</taxon>
        <taxon>Acidithiobacillales</taxon>
        <taxon>Thermithiobacillaceae</taxon>
        <taxon>Thermithiobacillus</taxon>
    </lineage>
</organism>
<name>A0ABU9D966_9PROT</name>
<keyword evidence="7" id="KW-0175">Coiled coil</keyword>
<dbReference type="InterPro" id="IPR036097">
    <property type="entry name" value="HisK_dim/P_sf"/>
</dbReference>
<gene>
    <name evidence="9" type="ORF">WOB96_09395</name>
</gene>
<dbReference type="PANTHER" id="PTHR43711">
    <property type="entry name" value="TWO-COMPONENT HISTIDINE KINASE"/>
    <property type="match status" value="1"/>
</dbReference>
<dbReference type="PANTHER" id="PTHR43711:SF1">
    <property type="entry name" value="HISTIDINE KINASE 1"/>
    <property type="match status" value="1"/>
</dbReference>
<comment type="catalytic activity">
    <reaction evidence="1">
        <text>ATP + protein L-histidine = ADP + protein N-phospho-L-histidine.</text>
        <dbReference type="EC" id="2.7.13.3"/>
    </reaction>
</comment>
<comment type="caution">
    <text evidence="9">The sequence shown here is derived from an EMBL/GenBank/DDBJ whole genome shotgun (WGS) entry which is preliminary data.</text>
</comment>
<evidence type="ECO:0000313" key="10">
    <source>
        <dbReference type="Proteomes" id="UP001446205"/>
    </source>
</evidence>
<dbReference type="Pfam" id="PF08673">
    <property type="entry name" value="RsbU_N"/>
    <property type="match status" value="1"/>
</dbReference>
<proteinExistence type="predicted"/>
<dbReference type="InterPro" id="IPR017944">
    <property type="entry name" value="KaiA/RbsU_helical_domain_sf"/>
</dbReference>
<keyword evidence="4" id="KW-0808">Transferase</keyword>
<dbReference type="SMART" id="SM00388">
    <property type="entry name" value="HisKA"/>
    <property type="match status" value="1"/>
</dbReference>
<dbReference type="PRINTS" id="PR00344">
    <property type="entry name" value="BCTRLSENSOR"/>
</dbReference>
<dbReference type="Proteomes" id="UP001446205">
    <property type="component" value="Unassembled WGS sequence"/>
</dbReference>
<dbReference type="CDD" id="cd00082">
    <property type="entry name" value="HisKA"/>
    <property type="match status" value="1"/>
</dbReference>
<evidence type="ECO:0000259" key="8">
    <source>
        <dbReference type="PROSITE" id="PS50109"/>
    </source>
</evidence>
<keyword evidence="6" id="KW-0902">Two-component regulatory system</keyword>
<dbReference type="Gene3D" id="3.30.565.10">
    <property type="entry name" value="Histidine kinase-like ATPase, C-terminal domain"/>
    <property type="match status" value="1"/>
</dbReference>
<dbReference type="InterPro" id="IPR004358">
    <property type="entry name" value="Sig_transdc_His_kin-like_C"/>
</dbReference>
<dbReference type="InterPro" id="IPR036890">
    <property type="entry name" value="HATPase_C_sf"/>
</dbReference>
<dbReference type="SMART" id="SM00387">
    <property type="entry name" value="HATPase_c"/>
    <property type="match status" value="1"/>
</dbReference>
<evidence type="ECO:0000256" key="1">
    <source>
        <dbReference type="ARBA" id="ARBA00000085"/>
    </source>
</evidence>
<dbReference type="CDD" id="cd16922">
    <property type="entry name" value="HATPase_EvgS-ArcB-TorS-like"/>
    <property type="match status" value="1"/>
</dbReference>
<sequence>MSDIRLAYDQMLQRFLTERREIDLLHAYELGKTLQSEQVSPDELVGLHLEALEKLPPELSPEQRLQEVLSSFSMLLEMMIAYGIAYADAYRLLEETAKEAEDAKYELEKTIVELDLANHQLRDMDRLKSQFFANMSHELRTPLNAIIGFAEDGLDGLAGELNPKQARYVGNILHAGRHLLNLINDILDLAKLQSGKSTLTLSVFSLEDLLQDVQNTFQPLLQRKRQTLLVEGAAGLPPVEADQAKLYQVIVNLVSNAHKFTPEEGRIVIRCAKDEDRLRIEVEDNGIGIPTEALPTLFEEFRQVDTIRKGRQQGTGLGLAISQRIAGMHEGELLVESEVDQGSTFTLNIPYRQR</sequence>
<dbReference type="SUPFAM" id="SSF101215">
    <property type="entry name" value="KaiA/RbsU domain"/>
    <property type="match status" value="1"/>
</dbReference>
<evidence type="ECO:0000256" key="6">
    <source>
        <dbReference type="ARBA" id="ARBA00023012"/>
    </source>
</evidence>
<dbReference type="Gene3D" id="1.10.1240.30">
    <property type="entry name" value="KaiA/RbsU domain"/>
    <property type="match status" value="1"/>
</dbReference>
<dbReference type="InterPro" id="IPR014787">
    <property type="entry name" value="PSer_Pase_RsbU_N"/>
</dbReference>
<evidence type="ECO:0000256" key="7">
    <source>
        <dbReference type="SAM" id="Coils"/>
    </source>
</evidence>
<keyword evidence="10" id="KW-1185">Reference proteome</keyword>
<dbReference type="InterPro" id="IPR005467">
    <property type="entry name" value="His_kinase_dom"/>
</dbReference>
<dbReference type="PROSITE" id="PS50109">
    <property type="entry name" value="HIS_KIN"/>
    <property type="match status" value="1"/>
</dbReference>
<dbReference type="EMBL" id="JBBPCO010000008">
    <property type="protein sequence ID" value="MEK8089981.1"/>
    <property type="molecule type" value="Genomic_DNA"/>
</dbReference>
<evidence type="ECO:0000256" key="2">
    <source>
        <dbReference type="ARBA" id="ARBA00012438"/>
    </source>
</evidence>
<feature type="domain" description="Histidine kinase" evidence="8">
    <location>
        <begin position="134"/>
        <end position="353"/>
    </location>
</feature>
<evidence type="ECO:0000256" key="4">
    <source>
        <dbReference type="ARBA" id="ARBA00022679"/>
    </source>
</evidence>
<evidence type="ECO:0000256" key="5">
    <source>
        <dbReference type="ARBA" id="ARBA00022777"/>
    </source>
</evidence>
<feature type="coiled-coil region" evidence="7">
    <location>
        <begin position="90"/>
        <end position="117"/>
    </location>
</feature>
<dbReference type="RefSeq" id="WP_341371039.1">
    <property type="nucleotide sequence ID" value="NZ_JBBPCO010000008.1"/>
</dbReference>
<dbReference type="InterPro" id="IPR050736">
    <property type="entry name" value="Sensor_HK_Regulatory"/>
</dbReference>
<dbReference type="GO" id="GO:0016301">
    <property type="term" value="F:kinase activity"/>
    <property type="evidence" value="ECO:0007669"/>
    <property type="project" value="UniProtKB-KW"/>
</dbReference>
<keyword evidence="3" id="KW-0597">Phosphoprotein</keyword>
<keyword evidence="5 9" id="KW-0418">Kinase</keyword>
<protein>
    <recommendedName>
        <fullName evidence="2">histidine kinase</fullName>
        <ecNumber evidence="2">2.7.13.3</ecNumber>
    </recommendedName>
</protein>
<dbReference type="Pfam" id="PF02518">
    <property type="entry name" value="HATPase_c"/>
    <property type="match status" value="1"/>
</dbReference>
<dbReference type="InterPro" id="IPR003661">
    <property type="entry name" value="HisK_dim/P_dom"/>
</dbReference>
<accession>A0ABU9D966</accession>
<evidence type="ECO:0000256" key="3">
    <source>
        <dbReference type="ARBA" id="ARBA00022553"/>
    </source>
</evidence>
<dbReference type="SUPFAM" id="SSF47384">
    <property type="entry name" value="Homodimeric domain of signal transducing histidine kinase"/>
    <property type="match status" value="1"/>
</dbReference>
<dbReference type="Pfam" id="PF00512">
    <property type="entry name" value="HisKA"/>
    <property type="match status" value="1"/>
</dbReference>
<dbReference type="EC" id="2.7.13.3" evidence="2"/>
<dbReference type="InterPro" id="IPR003594">
    <property type="entry name" value="HATPase_dom"/>
</dbReference>